<comment type="function">
    <text evidence="5">Modulates RecA activity.</text>
</comment>
<comment type="similarity">
    <text evidence="2 5">Belongs to the RecX family.</text>
</comment>
<evidence type="ECO:0000313" key="9">
    <source>
        <dbReference type="Proteomes" id="UP000178577"/>
    </source>
</evidence>
<evidence type="ECO:0000256" key="5">
    <source>
        <dbReference type="HAMAP-Rule" id="MF_01114"/>
    </source>
</evidence>
<evidence type="ECO:0000256" key="3">
    <source>
        <dbReference type="ARBA" id="ARBA00018111"/>
    </source>
</evidence>
<accession>A0A1F5GCL2</accession>
<dbReference type="EMBL" id="MFAY01000003">
    <property type="protein sequence ID" value="OGD89623.1"/>
    <property type="molecule type" value="Genomic_DNA"/>
</dbReference>
<comment type="caution">
    <text evidence="8">The sequence shown here is derived from an EMBL/GenBank/DDBJ whole genome shotgun (WGS) entry which is preliminary data.</text>
</comment>
<dbReference type="InterPro" id="IPR053925">
    <property type="entry name" value="RecX_HTH_3rd"/>
</dbReference>
<dbReference type="Proteomes" id="UP000178577">
    <property type="component" value="Unassembled WGS sequence"/>
</dbReference>
<evidence type="ECO:0000256" key="4">
    <source>
        <dbReference type="ARBA" id="ARBA00022490"/>
    </source>
</evidence>
<proteinExistence type="inferred from homology"/>
<dbReference type="Gene3D" id="1.10.10.10">
    <property type="entry name" value="Winged helix-like DNA-binding domain superfamily/Winged helix DNA-binding domain"/>
    <property type="match status" value="3"/>
</dbReference>
<sequence>MPLITSIEPQKKKVNRFNIYLDGVFGIGIDAEILLKNNLKVGQNLSEKQISELISKEELSKLTDKTLHFLSFRPRSERETFQYLSKKIAKSQNITFRQAQESHIVKSIVEKLKKYNYLDDSEFAKWWVHSRIRSNPKGTIVLKRELINRGITKEIIDLVLSKYQNQTAIAQKALQKKLKSWKNLSEQDFKKKVYSYLITRGFDFETIKEVFANFAKKR</sequence>
<dbReference type="GO" id="GO:0005737">
    <property type="term" value="C:cytoplasm"/>
    <property type="evidence" value="ECO:0007669"/>
    <property type="project" value="UniProtKB-SubCell"/>
</dbReference>
<feature type="domain" description="RecX second three-helical" evidence="6">
    <location>
        <begin position="119"/>
        <end position="160"/>
    </location>
</feature>
<dbReference type="AlphaFoldDB" id="A0A1F5GCL2"/>
<dbReference type="HAMAP" id="MF_01114">
    <property type="entry name" value="RecX"/>
    <property type="match status" value="1"/>
</dbReference>
<evidence type="ECO:0000259" key="7">
    <source>
        <dbReference type="Pfam" id="PF21981"/>
    </source>
</evidence>
<gene>
    <name evidence="5" type="primary">recX</name>
    <name evidence="8" type="ORF">A2693_01950</name>
</gene>
<dbReference type="InterPro" id="IPR003783">
    <property type="entry name" value="Regulatory_RecX"/>
</dbReference>
<reference evidence="8 9" key="1">
    <citation type="journal article" date="2016" name="Nat. Commun.">
        <title>Thousands of microbial genomes shed light on interconnected biogeochemical processes in an aquifer system.</title>
        <authorList>
            <person name="Anantharaman K."/>
            <person name="Brown C.T."/>
            <person name="Hug L.A."/>
            <person name="Sharon I."/>
            <person name="Castelle C.J."/>
            <person name="Probst A.J."/>
            <person name="Thomas B.C."/>
            <person name="Singh A."/>
            <person name="Wilkins M.J."/>
            <person name="Karaoz U."/>
            <person name="Brodie E.L."/>
            <person name="Williams K.H."/>
            <person name="Hubbard S.S."/>
            <person name="Banfield J.F."/>
        </authorList>
    </citation>
    <scope>NUCLEOTIDE SEQUENCE [LARGE SCALE GENOMIC DNA]</scope>
</reference>
<dbReference type="Pfam" id="PF02631">
    <property type="entry name" value="RecX_HTH2"/>
    <property type="match status" value="1"/>
</dbReference>
<dbReference type="PANTHER" id="PTHR33602:SF1">
    <property type="entry name" value="REGULATORY PROTEIN RECX FAMILY PROTEIN"/>
    <property type="match status" value="1"/>
</dbReference>
<comment type="subcellular location">
    <subcellularLocation>
        <location evidence="1 5">Cytoplasm</location>
    </subcellularLocation>
</comment>
<dbReference type="PANTHER" id="PTHR33602">
    <property type="entry name" value="REGULATORY PROTEIN RECX FAMILY PROTEIN"/>
    <property type="match status" value="1"/>
</dbReference>
<evidence type="ECO:0000313" key="8">
    <source>
        <dbReference type="EMBL" id="OGD89623.1"/>
    </source>
</evidence>
<feature type="domain" description="RecX third three-helical" evidence="7">
    <location>
        <begin position="167"/>
        <end position="210"/>
    </location>
</feature>
<dbReference type="GO" id="GO:0006282">
    <property type="term" value="P:regulation of DNA repair"/>
    <property type="evidence" value="ECO:0007669"/>
    <property type="project" value="UniProtKB-UniRule"/>
</dbReference>
<dbReference type="InterPro" id="IPR053924">
    <property type="entry name" value="RecX_HTH_2nd"/>
</dbReference>
<evidence type="ECO:0000256" key="1">
    <source>
        <dbReference type="ARBA" id="ARBA00004496"/>
    </source>
</evidence>
<evidence type="ECO:0000259" key="6">
    <source>
        <dbReference type="Pfam" id="PF02631"/>
    </source>
</evidence>
<evidence type="ECO:0000256" key="2">
    <source>
        <dbReference type="ARBA" id="ARBA00009695"/>
    </source>
</evidence>
<name>A0A1F5GCL2_9BACT</name>
<organism evidence="8 9">
    <name type="scientific">Candidatus Curtissbacteria bacterium RIFCSPHIGHO2_01_FULL_40_12</name>
    <dbReference type="NCBI Taxonomy" id="1797710"/>
    <lineage>
        <taxon>Bacteria</taxon>
        <taxon>Candidatus Curtissiibacteriota</taxon>
    </lineage>
</organism>
<dbReference type="InterPro" id="IPR036388">
    <property type="entry name" value="WH-like_DNA-bd_sf"/>
</dbReference>
<dbReference type="Pfam" id="PF21981">
    <property type="entry name" value="RecX_HTH3"/>
    <property type="match status" value="1"/>
</dbReference>
<protein>
    <recommendedName>
        <fullName evidence="3 5">Regulatory protein RecX</fullName>
    </recommendedName>
</protein>
<keyword evidence="4 5" id="KW-0963">Cytoplasm</keyword>